<protein>
    <submittedName>
        <fullName evidence="2">Uncharacterized protein</fullName>
    </submittedName>
</protein>
<dbReference type="EMBL" id="CACVBM020001594">
    <property type="protein sequence ID" value="CAA7054815.1"/>
    <property type="molecule type" value="Genomic_DNA"/>
</dbReference>
<reference evidence="2 4" key="1">
    <citation type="submission" date="2020-01" db="EMBL/GenBank/DDBJ databases">
        <authorList>
            <person name="Mishra B."/>
        </authorList>
    </citation>
    <scope>NUCLEOTIDE SEQUENCE [LARGE SCALE GENOMIC DNA]</scope>
</reference>
<evidence type="ECO:0000256" key="1">
    <source>
        <dbReference type="SAM" id="MobiDB-lite"/>
    </source>
</evidence>
<evidence type="ECO:0000313" key="4">
    <source>
        <dbReference type="Proteomes" id="UP000467841"/>
    </source>
</evidence>
<feature type="compositionally biased region" description="Basic residues" evidence="1">
    <location>
        <begin position="8"/>
        <end position="19"/>
    </location>
</feature>
<keyword evidence="4" id="KW-1185">Reference proteome</keyword>
<dbReference type="EMBL" id="CACVBM020000554">
    <property type="protein sequence ID" value="CAA7020471.1"/>
    <property type="molecule type" value="Genomic_DNA"/>
</dbReference>
<sequence>MDGAPRGRSARGRGARGRGGRAGGRAGRGRGRGLPEELGAESSLKSGPQAAACSQGRLWSGECVAQSVTTASVTQSVPLAGDASVSVGLGAAPGGGGAPAPGRDDLVVELLTHLLARFPPGAPGVPPVAGMQHVAADVVQPEAVGAGVSRYLEFMGHMQRIGTPFFEGRVGPEEADAWRQRVERKFQSICCPME</sequence>
<gene>
    <name evidence="3" type="ORF">MERR_LOCUS42051</name>
    <name evidence="2" type="ORF">MERR_LOCUS7706</name>
</gene>
<accession>A0A6D2I5H6</accession>
<feature type="region of interest" description="Disordered" evidence="1">
    <location>
        <begin position="1"/>
        <end position="47"/>
    </location>
</feature>
<name>A0A6D2I5H6_9BRAS</name>
<dbReference type="Proteomes" id="UP000467841">
    <property type="component" value="Unassembled WGS sequence"/>
</dbReference>
<dbReference type="AlphaFoldDB" id="A0A6D2I5H6"/>
<proteinExistence type="predicted"/>
<organism evidence="2 4">
    <name type="scientific">Microthlaspi erraticum</name>
    <dbReference type="NCBI Taxonomy" id="1685480"/>
    <lineage>
        <taxon>Eukaryota</taxon>
        <taxon>Viridiplantae</taxon>
        <taxon>Streptophyta</taxon>
        <taxon>Embryophyta</taxon>
        <taxon>Tracheophyta</taxon>
        <taxon>Spermatophyta</taxon>
        <taxon>Magnoliopsida</taxon>
        <taxon>eudicotyledons</taxon>
        <taxon>Gunneridae</taxon>
        <taxon>Pentapetalae</taxon>
        <taxon>rosids</taxon>
        <taxon>malvids</taxon>
        <taxon>Brassicales</taxon>
        <taxon>Brassicaceae</taxon>
        <taxon>Coluteocarpeae</taxon>
        <taxon>Microthlaspi</taxon>
    </lineage>
</organism>
<evidence type="ECO:0000313" key="2">
    <source>
        <dbReference type="EMBL" id="CAA7020471.1"/>
    </source>
</evidence>
<evidence type="ECO:0000313" key="3">
    <source>
        <dbReference type="EMBL" id="CAA7054815.1"/>
    </source>
</evidence>